<evidence type="ECO:0000313" key="1">
    <source>
        <dbReference type="EMBL" id="MBJ7639059.1"/>
    </source>
</evidence>
<organism evidence="1 2">
    <name type="scientific">Weissella confusa</name>
    <name type="common">Lactobacillus confusus</name>
    <dbReference type="NCBI Taxonomy" id="1583"/>
    <lineage>
        <taxon>Bacteria</taxon>
        <taxon>Bacillati</taxon>
        <taxon>Bacillota</taxon>
        <taxon>Bacilli</taxon>
        <taxon>Lactobacillales</taxon>
        <taxon>Lactobacillaceae</taxon>
        <taxon>Weissella</taxon>
    </lineage>
</organism>
<comment type="caution">
    <text evidence="1">The sequence shown here is derived from an EMBL/GenBank/DDBJ whole genome shotgun (WGS) entry which is preliminary data.</text>
</comment>
<dbReference type="EMBL" id="JAAOCP010000007">
    <property type="protein sequence ID" value="MBJ7639059.1"/>
    <property type="molecule type" value="Genomic_DNA"/>
</dbReference>
<name>A0AA40YRB5_WEICO</name>
<proteinExistence type="predicted"/>
<dbReference type="Proteomes" id="UP000728106">
    <property type="component" value="Unassembled WGS sequence"/>
</dbReference>
<gene>
    <name evidence="1" type="ORF">HAU20_06650</name>
</gene>
<dbReference type="AlphaFoldDB" id="A0AA40YRB5"/>
<accession>A0AA40YRB5</accession>
<sequence length="123" mass="14045">MINEINLLLDRFQRNTVSGFRRKNYIFGENGTGKSTITNIIQSLESERVFVFKGEEGIIREGEGLNGIALGIKNVNAEDKIRQFKKEINLLESDLLENGKTYITTEVINCSYARFTDRFFSAL</sequence>
<protein>
    <recommendedName>
        <fullName evidence="3">AAA domain-containing protein</fullName>
    </recommendedName>
</protein>
<dbReference type="RefSeq" id="WP_199468109.1">
    <property type="nucleotide sequence ID" value="NZ_JAAOCP010000007.1"/>
</dbReference>
<reference evidence="1 2" key="1">
    <citation type="journal article" date="2021" name="Int. J. Food Microbiol.">
        <title>Safety demonstration of a microbial species for use in the food chain: Weissella confusa.</title>
        <authorList>
            <person name="Bourdichon F."/>
            <person name="Patrone V."/>
            <person name="Fontana A."/>
            <person name="Milani G."/>
            <person name="Morelli L."/>
        </authorList>
    </citation>
    <scope>NUCLEOTIDE SEQUENCE [LARGE SCALE GENOMIC DNA]</scope>
    <source>
        <strain evidence="1 2">CCUG 43002</strain>
    </source>
</reference>
<evidence type="ECO:0008006" key="3">
    <source>
        <dbReference type="Google" id="ProtNLM"/>
    </source>
</evidence>
<evidence type="ECO:0000313" key="2">
    <source>
        <dbReference type="Proteomes" id="UP000728106"/>
    </source>
</evidence>
<keyword evidence="2" id="KW-1185">Reference proteome</keyword>